<dbReference type="InterPro" id="IPR050570">
    <property type="entry name" value="Cell_wall_metabolism_enzyme"/>
</dbReference>
<evidence type="ECO:0000313" key="5">
    <source>
        <dbReference type="EMBL" id="HFC97218.1"/>
    </source>
</evidence>
<dbReference type="PANTHER" id="PTHR21666">
    <property type="entry name" value="PEPTIDASE-RELATED"/>
    <property type="match status" value="1"/>
</dbReference>
<feature type="domain" description="M23ase beta-sheet core" evidence="4">
    <location>
        <begin position="198"/>
        <end position="292"/>
    </location>
</feature>
<keyword evidence="2" id="KW-0175">Coiled coil</keyword>
<comment type="caution">
    <text evidence="5">The sequence shown here is derived from an EMBL/GenBank/DDBJ whole genome shotgun (WGS) entry which is preliminary data.</text>
</comment>
<keyword evidence="3" id="KW-0812">Transmembrane</keyword>
<dbReference type="Pfam" id="PF01551">
    <property type="entry name" value="Peptidase_M23"/>
    <property type="match status" value="1"/>
</dbReference>
<evidence type="ECO:0000256" key="2">
    <source>
        <dbReference type="SAM" id="Coils"/>
    </source>
</evidence>
<dbReference type="CDD" id="cd14686">
    <property type="entry name" value="bZIP"/>
    <property type="match status" value="1"/>
</dbReference>
<dbReference type="EMBL" id="DRMH01000020">
    <property type="protein sequence ID" value="HFC97218.1"/>
    <property type="molecule type" value="Genomic_DNA"/>
</dbReference>
<evidence type="ECO:0000259" key="4">
    <source>
        <dbReference type="Pfam" id="PF01551"/>
    </source>
</evidence>
<sequence length="303" mass="34107">MDKRNLYFIVVSEDQPTRRFCLPEPFLKLGVVVLLLLLVLSLGGLLSFGQLVKTRRHLARLQQNLRDLQRENQTLRRRVALLEKEKQELLAGAVGELRARSRVIEELVSNLGLKRYVPRRKKTYRGGPYRAPSSAEGGPYLPLKGVSLSPAEYQDLLSTVDAYLRVLSRVPIGSPCRGCYLSSGFGRRKDPFTGKPAFHTGVDLVGYSGTPIRSTADGKVIYAGWHGGYGRVVVIRHGYGYSTLYGHLKKIVVRAGQRVKRGQVIGYLGNTGRSTGPHLHYEVRRYGRYLNPYRFIRVRLAGR</sequence>
<dbReference type="InterPro" id="IPR016047">
    <property type="entry name" value="M23ase_b-sheet_dom"/>
</dbReference>
<evidence type="ECO:0000256" key="3">
    <source>
        <dbReference type="SAM" id="Phobius"/>
    </source>
</evidence>
<feature type="transmembrane region" description="Helical" evidence="3">
    <location>
        <begin position="26"/>
        <end position="48"/>
    </location>
</feature>
<accession>A0A7C3GE24</accession>
<reference evidence="5" key="1">
    <citation type="journal article" date="2020" name="mSystems">
        <title>Genome- and Community-Level Interaction Insights into Carbon Utilization and Element Cycling Functions of Hydrothermarchaeota in Hydrothermal Sediment.</title>
        <authorList>
            <person name="Zhou Z."/>
            <person name="Liu Y."/>
            <person name="Xu W."/>
            <person name="Pan J."/>
            <person name="Luo Z.H."/>
            <person name="Li M."/>
        </authorList>
    </citation>
    <scope>NUCLEOTIDE SEQUENCE [LARGE SCALE GENOMIC DNA]</scope>
    <source>
        <strain evidence="5">HyVt-483</strain>
    </source>
</reference>
<proteinExistence type="predicted"/>
<name>A0A7C3GE24_9BACT</name>
<dbReference type="Gene3D" id="2.70.70.10">
    <property type="entry name" value="Glucose Permease (Domain IIA)"/>
    <property type="match status" value="1"/>
</dbReference>
<keyword evidence="1" id="KW-0732">Signal</keyword>
<keyword evidence="3" id="KW-1133">Transmembrane helix</keyword>
<organism evidence="5">
    <name type="scientific">Thermosulfurimonas dismutans</name>
    <dbReference type="NCBI Taxonomy" id="999894"/>
    <lineage>
        <taxon>Bacteria</taxon>
        <taxon>Pseudomonadati</taxon>
        <taxon>Thermodesulfobacteriota</taxon>
        <taxon>Thermodesulfobacteria</taxon>
        <taxon>Thermodesulfobacteriales</taxon>
        <taxon>Thermodesulfobacteriaceae</taxon>
        <taxon>Thermosulfurimonas</taxon>
    </lineage>
</organism>
<dbReference type="Proteomes" id="UP000886043">
    <property type="component" value="Unassembled WGS sequence"/>
</dbReference>
<protein>
    <recommendedName>
        <fullName evidence="4">M23ase beta-sheet core domain-containing protein</fullName>
    </recommendedName>
</protein>
<gene>
    <name evidence="5" type="ORF">ENJ40_02005</name>
</gene>
<dbReference type="AlphaFoldDB" id="A0A7C3GE24"/>
<dbReference type="PANTHER" id="PTHR21666:SF289">
    <property type="entry name" value="L-ALA--D-GLU ENDOPEPTIDASE"/>
    <property type="match status" value="1"/>
</dbReference>
<dbReference type="InterPro" id="IPR011055">
    <property type="entry name" value="Dup_hybrid_motif"/>
</dbReference>
<dbReference type="CDD" id="cd12797">
    <property type="entry name" value="M23_peptidase"/>
    <property type="match status" value="1"/>
</dbReference>
<feature type="coiled-coil region" evidence="2">
    <location>
        <begin position="51"/>
        <end position="92"/>
    </location>
</feature>
<dbReference type="GO" id="GO:0004222">
    <property type="term" value="F:metalloendopeptidase activity"/>
    <property type="evidence" value="ECO:0007669"/>
    <property type="project" value="TreeGrafter"/>
</dbReference>
<evidence type="ECO:0000256" key="1">
    <source>
        <dbReference type="ARBA" id="ARBA00022729"/>
    </source>
</evidence>
<keyword evidence="3" id="KW-0472">Membrane</keyword>
<dbReference type="FunFam" id="2.70.70.10:FF:000006">
    <property type="entry name" value="M23 family peptidase"/>
    <property type="match status" value="1"/>
</dbReference>
<dbReference type="SUPFAM" id="SSF51261">
    <property type="entry name" value="Duplicated hybrid motif"/>
    <property type="match status" value="1"/>
</dbReference>